<gene>
    <name evidence="1" type="ORF">P7D78_01570</name>
</gene>
<dbReference type="EMBL" id="JARPXM010000001">
    <property type="protein sequence ID" value="MDT2536800.1"/>
    <property type="molecule type" value="Genomic_DNA"/>
</dbReference>
<name>A0AAW8SW26_9ENTE</name>
<sequence>MSNETLTGKILYNKRMSEDWLEVMEDAPAFDRFDLKAISALVIAPCELGTLIVREEERSFCESNPLTTLREFYRTHRLFDYSMTRRCFSLMDGFSSYKAPFVNWHYALCPLEQPENGTWVNPLAVYEVQTVQGVCFAELTNGLVLELPIQRRSFLEQSEKALYTLGYLRREYSLTLKYDGVPLDYLSLPNTPFLNTLRERPLLQGWTTKRGVFQQRYLSEVLQHKENRLAIK</sequence>
<dbReference type="AlphaFoldDB" id="A0AAW8SW26"/>
<evidence type="ECO:0000313" key="1">
    <source>
        <dbReference type="EMBL" id="MDT2536800.1"/>
    </source>
</evidence>
<reference evidence="1" key="1">
    <citation type="submission" date="2023-03" db="EMBL/GenBank/DDBJ databases">
        <authorList>
            <person name="Shen W."/>
            <person name="Cai J."/>
        </authorList>
    </citation>
    <scope>NUCLEOTIDE SEQUENCE</scope>
    <source>
        <strain evidence="1">B646-2</strain>
    </source>
</reference>
<dbReference type="Proteomes" id="UP001249240">
    <property type="component" value="Unassembled WGS sequence"/>
</dbReference>
<protein>
    <submittedName>
        <fullName evidence="1">Uncharacterized protein</fullName>
    </submittedName>
</protein>
<proteinExistence type="predicted"/>
<accession>A0AAW8SW26</accession>
<dbReference type="RefSeq" id="WP_028020619.1">
    <property type="nucleotide sequence ID" value="NZ_BAAAXM010000060.1"/>
</dbReference>
<evidence type="ECO:0000313" key="2">
    <source>
        <dbReference type="Proteomes" id="UP001249240"/>
    </source>
</evidence>
<organism evidence="1 2">
    <name type="scientific">Enterococcus raffinosus</name>
    <dbReference type="NCBI Taxonomy" id="71452"/>
    <lineage>
        <taxon>Bacteria</taxon>
        <taxon>Bacillati</taxon>
        <taxon>Bacillota</taxon>
        <taxon>Bacilli</taxon>
        <taxon>Lactobacillales</taxon>
        <taxon>Enterococcaceae</taxon>
        <taxon>Enterococcus</taxon>
    </lineage>
</organism>
<comment type="caution">
    <text evidence="1">The sequence shown here is derived from an EMBL/GenBank/DDBJ whole genome shotgun (WGS) entry which is preliminary data.</text>
</comment>